<reference evidence="2" key="1">
    <citation type="journal article" date="2020" name="Stud. Mycol.">
        <title>101 Dothideomycetes genomes: a test case for predicting lifestyles and emergence of pathogens.</title>
        <authorList>
            <person name="Haridas S."/>
            <person name="Albert R."/>
            <person name="Binder M."/>
            <person name="Bloem J."/>
            <person name="Labutti K."/>
            <person name="Salamov A."/>
            <person name="Andreopoulos B."/>
            <person name="Baker S."/>
            <person name="Barry K."/>
            <person name="Bills G."/>
            <person name="Bluhm B."/>
            <person name="Cannon C."/>
            <person name="Castanera R."/>
            <person name="Culley D."/>
            <person name="Daum C."/>
            <person name="Ezra D."/>
            <person name="Gonzalez J."/>
            <person name="Henrissat B."/>
            <person name="Kuo A."/>
            <person name="Liang C."/>
            <person name="Lipzen A."/>
            <person name="Lutzoni F."/>
            <person name="Magnuson J."/>
            <person name="Mondo S."/>
            <person name="Nolan M."/>
            <person name="Ohm R."/>
            <person name="Pangilinan J."/>
            <person name="Park H.-J."/>
            <person name="Ramirez L."/>
            <person name="Alfaro M."/>
            <person name="Sun H."/>
            <person name="Tritt A."/>
            <person name="Yoshinaga Y."/>
            <person name="Zwiers L.-H."/>
            <person name="Turgeon B."/>
            <person name="Goodwin S."/>
            <person name="Spatafora J."/>
            <person name="Crous P."/>
            <person name="Grigoriev I."/>
        </authorList>
    </citation>
    <scope>NUCLEOTIDE SEQUENCE</scope>
    <source>
        <strain evidence="2">CBS 161.51</strain>
    </source>
</reference>
<protein>
    <submittedName>
        <fullName evidence="2">Uncharacterized protein</fullName>
    </submittedName>
</protein>
<organism evidence="2 3">
    <name type="scientific">Clathrospora elynae</name>
    <dbReference type="NCBI Taxonomy" id="706981"/>
    <lineage>
        <taxon>Eukaryota</taxon>
        <taxon>Fungi</taxon>
        <taxon>Dikarya</taxon>
        <taxon>Ascomycota</taxon>
        <taxon>Pezizomycotina</taxon>
        <taxon>Dothideomycetes</taxon>
        <taxon>Pleosporomycetidae</taxon>
        <taxon>Pleosporales</taxon>
        <taxon>Diademaceae</taxon>
        <taxon>Clathrospora</taxon>
    </lineage>
</organism>
<gene>
    <name evidence="2" type="ORF">EJ02DRAFT_89082</name>
</gene>
<feature type="region of interest" description="Disordered" evidence="1">
    <location>
        <begin position="252"/>
        <end position="281"/>
    </location>
</feature>
<keyword evidence="3" id="KW-1185">Reference proteome</keyword>
<dbReference type="OrthoDB" id="3712212at2759"/>
<name>A0A6A5T5F8_9PLEO</name>
<evidence type="ECO:0000256" key="1">
    <source>
        <dbReference type="SAM" id="MobiDB-lite"/>
    </source>
</evidence>
<proteinExistence type="predicted"/>
<evidence type="ECO:0000313" key="2">
    <source>
        <dbReference type="EMBL" id="KAF1947410.1"/>
    </source>
</evidence>
<sequence>MDFSNIAFRTHPPSKVSDDTISHANLVMACRWGWTSTPDTNTAGANTPFATSSTSQSTSASTVNNVRTKRFAPCQGRLYHQLLCSHRIRTDMVEDCGANCVEPYENTVDVAFICHECIQAEAAKIWELREAQHNATWPTMEQMTREQYDQWYAQHRQLEAEFSRDQHVYEMELKAKTRPSNICSALEASKEEMELANEINSLSLSLMASKASITGQDQLQSQARSRVSLPTDPSEQLHWDLNSLDLRGGSCGVEYSASQPNNGTPFARQLDEEELWRKPRN</sequence>
<dbReference type="EMBL" id="ML975998">
    <property type="protein sequence ID" value="KAF1947410.1"/>
    <property type="molecule type" value="Genomic_DNA"/>
</dbReference>
<evidence type="ECO:0000313" key="3">
    <source>
        <dbReference type="Proteomes" id="UP000800038"/>
    </source>
</evidence>
<accession>A0A6A5T5F8</accession>
<dbReference type="Proteomes" id="UP000800038">
    <property type="component" value="Unassembled WGS sequence"/>
</dbReference>
<dbReference type="AlphaFoldDB" id="A0A6A5T5F8"/>